<name>A0ABP7IPI6_9PSEU</name>
<dbReference type="InterPro" id="IPR031325">
    <property type="entry name" value="RHS_repeat"/>
</dbReference>
<dbReference type="NCBIfam" id="TIGR01643">
    <property type="entry name" value="YD_repeat_2x"/>
    <property type="match status" value="10"/>
</dbReference>
<feature type="domain" description="DUF6531" evidence="4">
    <location>
        <begin position="328"/>
        <end position="400"/>
    </location>
</feature>
<feature type="compositionally biased region" description="Gly residues" evidence="2">
    <location>
        <begin position="292"/>
        <end position="303"/>
    </location>
</feature>
<feature type="compositionally biased region" description="Basic and acidic residues" evidence="2">
    <location>
        <begin position="305"/>
        <end position="319"/>
    </location>
</feature>
<dbReference type="Pfam" id="PF20148">
    <property type="entry name" value="DUF6531"/>
    <property type="match status" value="1"/>
</dbReference>
<dbReference type="NCBIfam" id="TIGR03696">
    <property type="entry name" value="Rhs_assc_core"/>
    <property type="match status" value="1"/>
</dbReference>
<comment type="caution">
    <text evidence="6">The sequence shown here is derived from an EMBL/GenBank/DDBJ whole genome shotgun (WGS) entry which is preliminary data.</text>
</comment>
<dbReference type="Gene3D" id="1.20.1260.20">
    <property type="entry name" value="PPE superfamily"/>
    <property type="match status" value="1"/>
</dbReference>
<dbReference type="InterPro" id="IPR028048">
    <property type="entry name" value="Tox-HNH-EHHH"/>
</dbReference>
<dbReference type="RefSeq" id="WP_345073089.1">
    <property type="nucleotide sequence ID" value="NZ_BAABCM010000006.1"/>
</dbReference>
<dbReference type="PANTHER" id="PTHR32305">
    <property type="match status" value="1"/>
</dbReference>
<feature type="domain" description="Teneurin-like YD-shell" evidence="5">
    <location>
        <begin position="1067"/>
        <end position="1320"/>
    </location>
</feature>
<dbReference type="Pfam" id="PF15657">
    <property type="entry name" value="Tox-HNH-EHHH"/>
    <property type="match status" value="1"/>
</dbReference>
<evidence type="ECO:0000256" key="1">
    <source>
        <dbReference type="ARBA" id="ARBA00022737"/>
    </source>
</evidence>
<evidence type="ECO:0000313" key="7">
    <source>
        <dbReference type="Proteomes" id="UP001501624"/>
    </source>
</evidence>
<feature type="region of interest" description="Disordered" evidence="2">
    <location>
        <begin position="253"/>
        <end position="329"/>
    </location>
</feature>
<evidence type="ECO:0000259" key="3">
    <source>
        <dbReference type="Pfam" id="PF15657"/>
    </source>
</evidence>
<reference evidence="7" key="1">
    <citation type="journal article" date="2019" name="Int. J. Syst. Evol. Microbiol.">
        <title>The Global Catalogue of Microorganisms (GCM) 10K type strain sequencing project: providing services to taxonomists for standard genome sequencing and annotation.</title>
        <authorList>
            <consortium name="The Broad Institute Genomics Platform"/>
            <consortium name="The Broad Institute Genome Sequencing Center for Infectious Disease"/>
            <person name="Wu L."/>
            <person name="Ma J."/>
        </authorList>
    </citation>
    <scope>NUCLEOTIDE SEQUENCE [LARGE SCALE GENOMIC DNA]</scope>
    <source>
        <strain evidence="7">JCM 17017</strain>
    </source>
</reference>
<dbReference type="InterPro" id="IPR056823">
    <property type="entry name" value="TEN-like_YD-shell"/>
</dbReference>
<evidence type="ECO:0000313" key="6">
    <source>
        <dbReference type="EMBL" id="GAA3823318.1"/>
    </source>
</evidence>
<dbReference type="InterPro" id="IPR006530">
    <property type="entry name" value="YD"/>
</dbReference>
<dbReference type="InterPro" id="IPR038332">
    <property type="entry name" value="PPE_sf"/>
</dbReference>
<dbReference type="PANTHER" id="PTHR32305:SF15">
    <property type="entry name" value="PROTEIN RHSA-RELATED"/>
    <property type="match status" value="1"/>
</dbReference>
<organism evidence="6 7">
    <name type="scientific">Amycolatopsis tucumanensis</name>
    <dbReference type="NCBI Taxonomy" id="401106"/>
    <lineage>
        <taxon>Bacteria</taxon>
        <taxon>Bacillati</taxon>
        <taxon>Actinomycetota</taxon>
        <taxon>Actinomycetes</taxon>
        <taxon>Pseudonocardiales</taxon>
        <taxon>Pseudonocardiaceae</taxon>
        <taxon>Amycolatopsis</taxon>
    </lineage>
</organism>
<evidence type="ECO:0000259" key="5">
    <source>
        <dbReference type="Pfam" id="PF25023"/>
    </source>
</evidence>
<evidence type="ECO:0000256" key="2">
    <source>
        <dbReference type="SAM" id="MobiDB-lite"/>
    </source>
</evidence>
<dbReference type="EMBL" id="BAABCM010000006">
    <property type="protein sequence ID" value="GAA3823318.1"/>
    <property type="molecule type" value="Genomic_DNA"/>
</dbReference>
<dbReference type="InterPro" id="IPR045351">
    <property type="entry name" value="DUF6531"/>
</dbReference>
<feature type="domain" description="Teneurin-like YD-shell" evidence="5">
    <location>
        <begin position="824"/>
        <end position="946"/>
    </location>
</feature>
<protein>
    <submittedName>
        <fullName evidence="6">RHS repeat-associated core domain-containing protein</fullName>
    </submittedName>
</protein>
<dbReference type="SUPFAM" id="SSF50960">
    <property type="entry name" value="TolB, C-terminal domain"/>
    <property type="match status" value="1"/>
</dbReference>
<sequence length="1485" mass="162001">MSNPLVAQAQSQTTAVTGIGILESAQDLSNGIKDGSWVEGGLGALGTGLEVLSMVIDPLGTLAQYGVAWLIEHVRPLKEALDWLAGDPPVIQSFSDTWANVAKEVGAVAGDLKNEVDGGTAGWTGQGADTYRENGAAQAEALAGAASLAEGISSGVMIMGTVVGFVREMVRDIVAELVGKLITWALEAACTLGFATPLIAAQATAAISSAVTRIADFIRKLVKTIGNVSPRISRVIGKLDEIIQQLSKLGRKLGGEGTTPSAAHGGGGKVDTPDLDGPTSPDAPNSPDGVDGTPGNGQAGGDGPSRARDSAEDPRKSGQDEDSTCTNGDPINVFTGEVILPQVDVDLPAVLPLTVRRRHASAYRLGRWFGRTWASTFDQRLEVEDDGIYFVTEDGRVLVYPHPVRDGQPVFPVEGARWPLVRTGDEYVVTHRQKRERYTFGPVDGAPDGELPLRSVVGRTGQRLDVDYENGAPSELRHSGNYRVAVTAAGGRITALTLRGADGAPDVPLLRYGYDDEGRLTEVFNSSNRPLTFAYDRSGRITRWVDRNGEWYGFHYDGLGRCVRTEGSGGAHTGTLRIDQDALVSVWTDAAGHETTYRFNELRQIVEEVDALGGSTRSEWDRYDRLLSRTDPLGRTTSYRYDDAGNLVTLTRPDGTQRLFSYDRDDQLVATVEPTGAVTRRDYDEAGNLVAVTDPAGAVTRYRYDERNHLAAIVDPLGGVHQVETNDAGLPVAMTGPDGAVNLFGRDQFGRIRSRTDPAGATTTYTWTVEGLLLSRTGPDGTVERWQYDGEGNQTAGAGAAGELTHVVSTHFDLPAAVTTPDGNRLEYTYDEKMRPVVVRNAAGSEWRYVYDAVGNLVRETDFTGRTLAYTYDAAGQVVSRTNGAGETTRFTYDLVGNLVERQTGDAPPARFTYDAAGRLVRAVNADADVRFERDEAGRVVAETVNGRTVESRYDLLGRPVYQRTPTGVESRWSYDAGGRPSVLSAAGRTMSFRYDSAGREVERLLDTGISLAQEWDAGNRLLAQTLSAVSAASPVRRIQHRTYRYRADDQLVATADQLGGLREFDLDQAGRVVGVRGAGWAERYDYDRVGNLRAAHDPADPEASGPREVSGTLTVAAGNVRYAYDRQGRMVLRQRKRLSAKPDNWHFAWDGEDRLVGLVTPDGTRWRYAYDALGRRISKQRIAADGHTVAERTDFVWDDTVLVEQIESGGRTKAWHWLPDTLQPVSQTERLWNTRDQAWVDREFYGIVTDLIGTPTELVDAAGNLAWRATRSVWGLVAGVGAADTPLRFPGQYHDPESGLDYNYHRYYVPELGRYASQDPLGLVAGPNPQAYVPNPMTWLDPLGLVPCRDCDAQKEELPKGDNRWFDQRREAFNAARDRAGIPNSASPVRQWTVGDNPALQGRGNYHYDSAPGAHGRYYEYETPNGPRVIAEHTNDPRAPHPHFHAYQPKAGHDGVVIGEKYDRVDGPHHYYYGSHAPSWPAGD</sequence>
<dbReference type="Proteomes" id="UP001501624">
    <property type="component" value="Unassembled WGS sequence"/>
</dbReference>
<dbReference type="InterPro" id="IPR050708">
    <property type="entry name" value="T6SS_VgrG/RHS"/>
</dbReference>
<keyword evidence="7" id="KW-1185">Reference proteome</keyword>
<proteinExistence type="predicted"/>
<dbReference type="Gene3D" id="2.180.10.10">
    <property type="entry name" value="RHS repeat-associated core"/>
    <property type="match status" value="3"/>
</dbReference>
<accession>A0ABP7IPI6</accession>
<dbReference type="Pfam" id="PF25023">
    <property type="entry name" value="TEN_YD-shell"/>
    <property type="match status" value="2"/>
</dbReference>
<keyword evidence="1" id="KW-0677">Repeat</keyword>
<dbReference type="Pfam" id="PF05593">
    <property type="entry name" value="RHS_repeat"/>
    <property type="match status" value="4"/>
</dbReference>
<gene>
    <name evidence="6" type="ORF">GCM10022380_47840</name>
</gene>
<feature type="domain" description="HNH/Endo VII superfamily nuclease toxins" evidence="3">
    <location>
        <begin position="1407"/>
        <end position="1474"/>
    </location>
</feature>
<dbReference type="InterPro" id="IPR022385">
    <property type="entry name" value="Rhs_assc_core"/>
</dbReference>
<evidence type="ECO:0000259" key="4">
    <source>
        <dbReference type="Pfam" id="PF20148"/>
    </source>
</evidence>